<feature type="chain" id="PRO_5045491618" description="Periplasmic binding protein domain-containing protein" evidence="2">
    <location>
        <begin position="33"/>
        <end position="422"/>
    </location>
</feature>
<dbReference type="InterPro" id="IPR025997">
    <property type="entry name" value="SBP_2_dom"/>
</dbReference>
<accession>A0ABU4HSJ0</accession>
<protein>
    <recommendedName>
        <fullName evidence="3">Periplasmic binding protein domain-containing protein</fullName>
    </recommendedName>
</protein>
<feature type="domain" description="Periplasmic binding protein" evidence="3">
    <location>
        <begin position="117"/>
        <end position="346"/>
    </location>
</feature>
<evidence type="ECO:0000259" key="3">
    <source>
        <dbReference type="Pfam" id="PF13407"/>
    </source>
</evidence>
<organism evidence="4 5">
    <name type="scientific">Conexibacter stalactiti</name>
    <dbReference type="NCBI Taxonomy" id="1940611"/>
    <lineage>
        <taxon>Bacteria</taxon>
        <taxon>Bacillati</taxon>
        <taxon>Actinomycetota</taxon>
        <taxon>Thermoleophilia</taxon>
        <taxon>Solirubrobacterales</taxon>
        <taxon>Conexibacteraceae</taxon>
        <taxon>Conexibacter</taxon>
    </lineage>
</organism>
<dbReference type="RefSeq" id="WP_318598679.1">
    <property type="nucleotide sequence ID" value="NZ_JAWSTH010000052.1"/>
</dbReference>
<feature type="region of interest" description="Disordered" evidence="1">
    <location>
        <begin position="37"/>
        <end position="106"/>
    </location>
</feature>
<dbReference type="SUPFAM" id="SSF53822">
    <property type="entry name" value="Periplasmic binding protein-like I"/>
    <property type="match status" value="1"/>
</dbReference>
<proteinExistence type="predicted"/>
<dbReference type="InterPro" id="IPR028082">
    <property type="entry name" value="Peripla_BP_I"/>
</dbReference>
<evidence type="ECO:0000256" key="2">
    <source>
        <dbReference type="SAM" id="SignalP"/>
    </source>
</evidence>
<keyword evidence="2" id="KW-0732">Signal</keyword>
<name>A0ABU4HSJ0_9ACTN</name>
<reference evidence="5" key="1">
    <citation type="submission" date="2023-07" db="EMBL/GenBank/DDBJ databases">
        <title>Conexibacter stalactiti sp. nov., isolated from stalactites in a lava cave and emended description of the genus Conexibacter.</title>
        <authorList>
            <person name="Lee S.D."/>
        </authorList>
    </citation>
    <scope>NUCLEOTIDE SEQUENCE [LARGE SCALE GENOMIC DNA]</scope>
    <source>
        <strain evidence="5">KCTC 39840</strain>
    </source>
</reference>
<sequence length="422" mass="44876">MHRFVEAWRAGTRLRRAALAVLLALVAGVAVAGCGSSDDDAADTSAATTAAPADTTAAADAPAEAPRAEASGGYIWSGTPEEAEEAVRAGEADAGEPVEPPTGRSIGVIQLSGQSATSKAIKAAAEEIGDLFGYRVNVCDPNFDAQKVPQCATSIVSQNPSVVFSVSQNPGPMGSAVKQAGDRRIPWFGTGSASTRSPYINDLGIDGFALARTLDEWLFRAMDERSTADPKRLFAITAPTVGVASLNEENQLKDDIEAAGGIELIKHDLDLANAVQDTLNTTRQTLEQNPDLAGMWTLCDFCLPLMAQTVASKQPGERRTVVAGMFSSPETIADIRSGRADAVADYAWALPVWVGMDQALREWTRGDSIDQGEAIYDDYSLPFMEPYVITRENALASGPAPIYGPDYETYFKTKWAKEYGVG</sequence>
<dbReference type="EMBL" id="JAWSTH010000052">
    <property type="protein sequence ID" value="MDW5596296.1"/>
    <property type="molecule type" value="Genomic_DNA"/>
</dbReference>
<keyword evidence="5" id="KW-1185">Reference proteome</keyword>
<dbReference type="Proteomes" id="UP001284601">
    <property type="component" value="Unassembled WGS sequence"/>
</dbReference>
<dbReference type="Pfam" id="PF13407">
    <property type="entry name" value="Peripla_BP_4"/>
    <property type="match status" value="1"/>
</dbReference>
<feature type="compositionally biased region" description="Low complexity" evidence="1">
    <location>
        <begin position="43"/>
        <end position="71"/>
    </location>
</feature>
<dbReference type="PROSITE" id="PS51257">
    <property type="entry name" value="PROKAR_LIPOPROTEIN"/>
    <property type="match status" value="1"/>
</dbReference>
<evidence type="ECO:0000313" key="5">
    <source>
        <dbReference type="Proteomes" id="UP001284601"/>
    </source>
</evidence>
<evidence type="ECO:0000256" key="1">
    <source>
        <dbReference type="SAM" id="MobiDB-lite"/>
    </source>
</evidence>
<gene>
    <name evidence="4" type="ORF">R7226_18255</name>
</gene>
<dbReference type="Gene3D" id="3.40.50.2300">
    <property type="match status" value="2"/>
</dbReference>
<comment type="caution">
    <text evidence="4">The sequence shown here is derived from an EMBL/GenBank/DDBJ whole genome shotgun (WGS) entry which is preliminary data.</text>
</comment>
<feature type="signal peptide" evidence="2">
    <location>
        <begin position="1"/>
        <end position="32"/>
    </location>
</feature>
<evidence type="ECO:0000313" key="4">
    <source>
        <dbReference type="EMBL" id="MDW5596296.1"/>
    </source>
</evidence>